<evidence type="ECO:0000313" key="10">
    <source>
        <dbReference type="EMBL" id="PVH21900.1"/>
    </source>
</evidence>
<protein>
    <recommendedName>
        <fullName evidence="12">Major facilitator superfamily (MFS) profile domain-containing protein</fullName>
    </recommendedName>
</protein>
<dbReference type="EMBL" id="PKFO01000006">
    <property type="protein sequence ID" value="PVH21900.1"/>
    <property type="molecule type" value="Genomic_DNA"/>
</dbReference>
<feature type="transmembrane region" description="Helical" evidence="9">
    <location>
        <begin position="186"/>
        <end position="204"/>
    </location>
</feature>
<evidence type="ECO:0000256" key="7">
    <source>
        <dbReference type="ARBA" id="ARBA00023136"/>
    </source>
</evidence>
<comment type="caution">
    <text evidence="10">The sequence shown here is derived from an EMBL/GenBank/DDBJ whole genome shotgun (WGS) entry which is preliminary data.</text>
</comment>
<evidence type="ECO:0000256" key="2">
    <source>
        <dbReference type="ARBA" id="ARBA00008335"/>
    </source>
</evidence>
<dbReference type="GO" id="GO:0005886">
    <property type="term" value="C:plasma membrane"/>
    <property type="evidence" value="ECO:0007669"/>
    <property type="project" value="TreeGrafter"/>
</dbReference>
<dbReference type="PANTHER" id="PTHR23501:SF92">
    <property type="entry name" value="GLUTATHIONE EXCHANGER 1-RELATED"/>
    <property type="match status" value="1"/>
</dbReference>
<comment type="similarity">
    <text evidence="2">Belongs to the major facilitator superfamily.</text>
</comment>
<evidence type="ECO:0000256" key="5">
    <source>
        <dbReference type="ARBA" id="ARBA00022989"/>
    </source>
</evidence>
<keyword evidence="3" id="KW-0813">Transport</keyword>
<dbReference type="VEuPathDB" id="FungiDB:CXQ85_004564"/>
<dbReference type="Proteomes" id="UP000244309">
    <property type="component" value="Unassembled WGS sequence"/>
</dbReference>
<dbReference type="STRING" id="45357.A0A2V1AUW2"/>
<keyword evidence="4 9" id="KW-0812">Transmembrane</keyword>
<dbReference type="GeneID" id="37009894"/>
<evidence type="ECO:0000256" key="1">
    <source>
        <dbReference type="ARBA" id="ARBA00004127"/>
    </source>
</evidence>
<keyword evidence="7 9" id="KW-0472">Membrane</keyword>
<name>A0A2V1AUW2_9ASCO</name>
<gene>
    <name evidence="10" type="ORF">CXQ85_004564</name>
</gene>
<dbReference type="InterPro" id="IPR011701">
    <property type="entry name" value="MFS"/>
</dbReference>
<dbReference type="Gene3D" id="1.20.1250.20">
    <property type="entry name" value="MFS general substrate transporter like domains"/>
    <property type="match status" value="1"/>
</dbReference>
<feature type="transmembrane region" description="Helical" evidence="9">
    <location>
        <begin position="132"/>
        <end position="150"/>
    </location>
</feature>
<feature type="transmembrane region" description="Helical" evidence="9">
    <location>
        <begin position="61"/>
        <end position="80"/>
    </location>
</feature>
<evidence type="ECO:0000256" key="9">
    <source>
        <dbReference type="SAM" id="Phobius"/>
    </source>
</evidence>
<evidence type="ECO:0000313" key="11">
    <source>
        <dbReference type="Proteomes" id="UP000244309"/>
    </source>
</evidence>
<dbReference type="Pfam" id="PF07690">
    <property type="entry name" value="MFS_1"/>
    <property type="match status" value="1"/>
</dbReference>
<evidence type="ECO:0000256" key="8">
    <source>
        <dbReference type="SAM" id="MobiDB-lite"/>
    </source>
</evidence>
<evidence type="ECO:0000256" key="3">
    <source>
        <dbReference type="ARBA" id="ARBA00022448"/>
    </source>
</evidence>
<dbReference type="GO" id="GO:0005768">
    <property type="term" value="C:endosome"/>
    <property type="evidence" value="ECO:0007669"/>
    <property type="project" value="TreeGrafter"/>
</dbReference>
<evidence type="ECO:0000256" key="4">
    <source>
        <dbReference type="ARBA" id="ARBA00022692"/>
    </source>
</evidence>
<dbReference type="PANTHER" id="PTHR23501">
    <property type="entry name" value="MAJOR FACILITATOR SUPERFAMILY"/>
    <property type="match status" value="1"/>
</dbReference>
<feature type="region of interest" description="Disordered" evidence="8">
    <location>
        <begin position="1"/>
        <end position="32"/>
    </location>
</feature>
<feature type="transmembrane region" description="Helical" evidence="9">
    <location>
        <begin position="478"/>
        <end position="497"/>
    </location>
</feature>
<feature type="transmembrane region" description="Helical" evidence="9">
    <location>
        <begin position="509"/>
        <end position="536"/>
    </location>
</feature>
<dbReference type="RefSeq" id="XP_025342840.1">
    <property type="nucleotide sequence ID" value="XM_025488178.1"/>
</dbReference>
<dbReference type="SUPFAM" id="SSF103473">
    <property type="entry name" value="MFS general substrate transporter"/>
    <property type="match status" value="1"/>
</dbReference>
<dbReference type="OrthoDB" id="2241241at2759"/>
<feature type="transmembrane region" description="Helical" evidence="9">
    <location>
        <begin position="444"/>
        <end position="463"/>
    </location>
</feature>
<reference evidence="10 11" key="1">
    <citation type="submission" date="2017-12" db="EMBL/GenBank/DDBJ databases">
        <title>Genome Sequence of a Multidrug-Resistant Candida haemulonii Isolate from a Patient with Chronic Leg Ulcers in Israel.</title>
        <authorList>
            <person name="Chow N.A."/>
            <person name="Gade L."/>
            <person name="Batra D."/>
            <person name="Rowe L.A."/>
            <person name="Ben-Ami R."/>
            <person name="Loparev V.N."/>
            <person name="Litvintseva A.P."/>
        </authorList>
    </citation>
    <scope>NUCLEOTIDE SEQUENCE [LARGE SCALE GENOMIC DNA]</scope>
    <source>
        <strain evidence="10 11">B11899</strain>
    </source>
</reference>
<accession>A0A2V1AUW2</accession>
<feature type="transmembrane region" description="Helical" evidence="9">
    <location>
        <begin position="224"/>
        <end position="243"/>
    </location>
</feature>
<sequence length="662" mass="73452">MSDAKMAANQSSDGEKDVSRSSRELTQQETASSAASDDFKVLSKSFGIRKQEIMMDQLDTIPLKAFYFFSIFVGMYVSMVETDVSRVFIGYATSDYKKHSLMSTISLIRQVVAASSLPAFARLSDIFGRFELFCFGLVLRIVGLVVMSQADTVERYAGGIVLYGAGFAGARILFQISAQDASSLRTRLLAIAIIGMPTIISTWSSGEIVASVLHRYSWRFGIGLWAFTFPLCCIPFLSCFIYMRWKASKLPEWKALCKEEKESRVELNAAQEVNRQYIQNGGSKFTGKLKMVWTYCKFKANQTFWEVDILACFFLVAIFGFILVPMTLAGGTHSDWQKAEIIAPLVIGFCLVPVFVLWEMKWAKVPLVPFPLLKDRGVWAGLAIGILNTFASGIPGAYAYPVLLVGMNASEVVATRTPQLAMFVSSIVLPILGLVIVKVKRTKGFILFGNCMLFVAMGLFVHYRGDNDGYRAKYFRDGLAVAFSVDGFASGFFMRPVGVSIQSCTNYEYMATVTALFAAIYKIGGACGTCVSGAIWTQKMYPTIVEKMEKLGVDPALAKPAFQSPYKFVEKYTWGTPARRAVVLAYAEVQKQLCIVAICLLVPLLVFVFLLRDHKLGAVMSLEDVEDVEKGQHGAERKKATVVYTNDDDPIFRLCRKIVGRK</sequence>
<dbReference type="GO" id="GO:0015343">
    <property type="term" value="F:siderophore-iron transmembrane transporter activity"/>
    <property type="evidence" value="ECO:0007669"/>
    <property type="project" value="TreeGrafter"/>
</dbReference>
<feature type="transmembrane region" description="Helical" evidence="9">
    <location>
        <begin position="420"/>
        <end position="437"/>
    </location>
</feature>
<organism evidence="10 11">
    <name type="scientific">Candidozyma haemuli</name>
    <dbReference type="NCBI Taxonomy" id="45357"/>
    <lineage>
        <taxon>Eukaryota</taxon>
        <taxon>Fungi</taxon>
        <taxon>Dikarya</taxon>
        <taxon>Ascomycota</taxon>
        <taxon>Saccharomycotina</taxon>
        <taxon>Pichiomycetes</taxon>
        <taxon>Metschnikowiaceae</taxon>
        <taxon>Candidozyma</taxon>
    </lineage>
</organism>
<feature type="transmembrane region" description="Helical" evidence="9">
    <location>
        <begin position="589"/>
        <end position="611"/>
    </location>
</feature>
<feature type="transmembrane region" description="Helical" evidence="9">
    <location>
        <begin position="307"/>
        <end position="329"/>
    </location>
</feature>
<proteinExistence type="inferred from homology"/>
<comment type="subcellular location">
    <subcellularLocation>
        <location evidence="1">Endomembrane system</location>
        <topology evidence="1">Multi-pass membrane protein</topology>
    </subcellularLocation>
</comment>
<feature type="transmembrane region" description="Helical" evidence="9">
    <location>
        <begin position="341"/>
        <end position="358"/>
    </location>
</feature>
<evidence type="ECO:0000256" key="6">
    <source>
        <dbReference type="ARBA" id="ARBA00023065"/>
    </source>
</evidence>
<feature type="compositionally biased region" description="Basic and acidic residues" evidence="8">
    <location>
        <begin position="13"/>
        <end position="23"/>
    </location>
</feature>
<dbReference type="FunFam" id="1.20.1250.20:FF:000197">
    <property type="entry name" value="Siderophore iron transporter 1"/>
    <property type="match status" value="1"/>
</dbReference>
<evidence type="ECO:0008006" key="12">
    <source>
        <dbReference type="Google" id="ProtNLM"/>
    </source>
</evidence>
<feature type="transmembrane region" description="Helical" evidence="9">
    <location>
        <begin position="378"/>
        <end position="400"/>
    </location>
</feature>
<dbReference type="AlphaFoldDB" id="A0A2V1AUW2"/>
<keyword evidence="11" id="KW-1185">Reference proteome</keyword>
<keyword evidence="6" id="KW-0406">Ion transport</keyword>
<dbReference type="GO" id="GO:0005774">
    <property type="term" value="C:vacuolar membrane"/>
    <property type="evidence" value="ECO:0007669"/>
    <property type="project" value="TreeGrafter"/>
</dbReference>
<dbReference type="InterPro" id="IPR036259">
    <property type="entry name" value="MFS_trans_sf"/>
</dbReference>
<keyword evidence="5 9" id="KW-1133">Transmembrane helix</keyword>